<keyword evidence="3" id="KW-0472">Membrane</keyword>
<evidence type="ECO:0000256" key="1">
    <source>
        <dbReference type="ARBA" id="ARBA00022729"/>
    </source>
</evidence>
<feature type="domain" description="DUF5067" evidence="4">
    <location>
        <begin position="231"/>
        <end position="330"/>
    </location>
</feature>
<feature type="compositionally biased region" description="Basic and acidic residues" evidence="2">
    <location>
        <begin position="40"/>
        <end position="59"/>
    </location>
</feature>
<evidence type="ECO:0000259" key="4">
    <source>
        <dbReference type="Pfam" id="PF16729"/>
    </source>
</evidence>
<dbReference type="Proteomes" id="UP000532194">
    <property type="component" value="Unassembled WGS sequence"/>
</dbReference>
<feature type="transmembrane region" description="Helical" evidence="3">
    <location>
        <begin position="145"/>
        <end position="163"/>
    </location>
</feature>
<dbReference type="RefSeq" id="WP_169171005.1">
    <property type="nucleotide sequence ID" value="NZ_JAAIII010000001.1"/>
</dbReference>
<dbReference type="InterPro" id="IPR029050">
    <property type="entry name" value="Immunoprotect_excell_Ig-like"/>
</dbReference>
<dbReference type="InterPro" id="IPR031989">
    <property type="entry name" value="DUF5067"/>
</dbReference>
<organism evidence="5 6">
    <name type="scientific">Bifidobacterium oedipodis</name>
    <dbReference type="NCBI Taxonomy" id="2675322"/>
    <lineage>
        <taxon>Bacteria</taxon>
        <taxon>Bacillati</taxon>
        <taxon>Actinomycetota</taxon>
        <taxon>Actinomycetes</taxon>
        <taxon>Bifidobacteriales</taxon>
        <taxon>Bifidobacteriaceae</taxon>
        <taxon>Bifidobacterium</taxon>
    </lineage>
</organism>
<keyword evidence="6" id="KW-1185">Reference proteome</keyword>
<feature type="compositionally biased region" description="Polar residues" evidence="2">
    <location>
        <begin position="105"/>
        <end position="119"/>
    </location>
</feature>
<proteinExistence type="predicted"/>
<feature type="compositionally biased region" description="Basic and acidic residues" evidence="2">
    <location>
        <begin position="1"/>
        <end position="10"/>
    </location>
</feature>
<evidence type="ECO:0000313" key="6">
    <source>
        <dbReference type="Proteomes" id="UP000532194"/>
    </source>
</evidence>
<accession>A0A7Y0HRI5</accession>
<protein>
    <recommendedName>
        <fullName evidence="4">DUF5067 domain-containing protein</fullName>
    </recommendedName>
</protein>
<name>A0A7Y0HRI5_9BIFI</name>
<dbReference type="AlphaFoldDB" id="A0A7Y0HRI5"/>
<comment type="caution">
    <text evidence="5">The sequence shown here is derived from an EMBL/GenBank/DDBJ whole genome shotgun (WGS) entry which is preliminary data.</text>
</comment>
<keyword evidence="3" id="KW-0812">Transmembrane</keyword>
<sequence>MGLFTRHDDYVSPFDTDDTPDYVSPDVEAARISQQVDAEQDQREHIARIRKQQDAKVSRSEPTQSTHNVQMPTHQPTQPVRQPKRRPIQQSKQQPRPNTTTQNTWHGRTTAPNTQNNTGKRSGFAVAALIVAIIAVVNFESISSMLFAIVAVVLAIIAIPRTGAHPRKSGRGMAIIALVLAILLVITQTAAIIAQRAYLEETITEHAGAYTENESFTVSDHSGRVYDYNDQAYDITIDHAAYGLTEDYDGNPQLLISLTVTNASDEERPLSRVDVDALQNGIALDRSYGFESNQGTQQLGFADADDFTTIDAGQTQTVTVAFTTQDGSSPFLVYICGDNEATLSAFEFEDGQSAGPLTQIDADDMDTPPQAGEADREGMTTLVDYGGQPRISLRFESVRQGPQDYNGNETVILTLTWINETDRPHMLSDFGVLDLMQNGHELDTSYPSEASQDYDWNSTHRLAMPGVLMRATIFYTPATNAGGTFDASFDAYDSSGIVENTFSIE</sequence>
<feature type="compositionally biased region" description="Polar residues" evidence="2">
    <location>
        <begin position="60"/>
        <end position="80"/>
    </location>
</feature>
<evidence type="ECO:0000256" key="3">
    <source>
        <dbReference type="SAM" id="Phobius"/>
    </source>
</evidence>
<evidence type="ECO:0000256" key="2">
    <source>
        <dbReference type="SAM" id="MobiDB-lite"/>
    </source>
</evidence>
<feature type="region of interest" description="Disordered" evidence="2">
    <location>
        <begin position="1"/>
        <end position="119"/>
    </location>
</feature>
<evidence type="ECO:0000313" key="5">
    <source>
        <dbReference type="EMBL" id="NMM92926.1"/>
    </source>
</evidence>
<keyword evidence="3" id="KW-1133">Transmembrane helix</keyword>
<gene>
    <name evidence="5" type="ORF">G1C95_0111</name>
</gene>
<feature type="transmembrane region" description="Helical" evidence="3">
    <location>
        <begin position="175"/>
        <end position="194"/>
    </location>
</feature>
<keyword evidence="1" id="KW-0732">Signal</keyword>
<feature type="compositionally biased region" description="Low complexity" evidence="2">
    <location>
        <begin position="93"/>
        <end position="104"/>
    </location>
</feature>
<dbReference type="Pfam" id="PF16729">
    <property type="entry name" value="DUF5067"/>
    <property type="match status" value="1"/>
</dbReference>
<dbReference type="EMBL" id="JAAIII010000001">
    <property type="protein sequence ID" value="NMM92926.1"/>
    <property type="molecule type" value="Genomic_DNA"/>
</dbReference>
<feature type="transmembrane region" description="Helical" evidence="3">
    <location>
        <begin position="122"/>
        <end position="139"/>
    </location>
</feature>
<dbReference type="Gene3D" id="2.60.40.1240">
    <property type="match status" value="1"/>
</dbReference>
<reference evidence="5 6" key="1">
    <citation type="submission" date="2020-02" db="EMBL/GenBank/DDBJ databases">
        <title>Characterization of phylogenetic diversity of novel bifidobacterial species isolated in Czech ZOOs.</title>
        <authorList>
            <person name="Lugli G.A."/>
            <person name="Vera N.B."/>
            <person name="Ventura M."/>
        </authorList>
    </citation>
    <scope>NUCLEOTIDE SEQUENCE [LARGE SCALE GENOMIC DNA]</scope>
    <source>
        <strain evidence="5 6">DSM 109957</strain>
    </source>
</reference>